<dbReference type="PANTHER" id="PTHR34826">
    <property type="entry name" value="UPF0590 PROTEIN C409.17C"/>
    <property type="match status" value="1"/>
</dbReference>
<organism evidence="3 4">
    <name type="scientific">Niveomyces insectorum RCEF 264</name>
    <dbReference type="NCBI Taxonomy" id="1081102"/>
    <lineage>
        <taxon>Eukaryota</taxon>
        <taxon>Fungi</taxon>
        <taxon>Dikarya</taxon>
        <taxon>Ascomycota</taxon>
        <taxon>Pezizomycotina</taxon>
        <taxon>Sordariomycetes</taxon>
        <taxon>Hypocreomycetidae</taxon>
        <taxon>Hypocreales</taxon>
        <taxon>Cordycipitaceae</taxon>
        <taxon>Niveomyces</taxon>
    </lineage>
</organism>
<comment type="caution">
    <text evidence="3">The sequence shown here is derived from an EMBL/GenBank/DDBJ whole genome shotgun (WGS) entry which is preliminary data.</text>
</comment>
<feature type="compositionally biased region" description="Basic and acidic residues" evidence="1">
    <location>
        <begin position="176"/>
        <end position="192"/>
    </location>
</feature>
<dbReference type="EMBL" id="AZHD01000021">
    <property type="protein sequence ID" value="OAA54963.1"/>
    <property type="molecule type" value="Genomic_DNA"/>
</dbReference>
<proteinExistence type="predicted"/>
<dbReference type="InterPro" id="IPR013897">
    <property type="entry name" value="Duc1"/>
</dbReference>
<evidence type="ECO:0000259" key="2">
    <source>
        <dbReference type="Pfam" id="PF08588"/>
    </source>
</evidence>
<evidence type="ECO:0000313" key="4">
    <source>
        <dbReference type="Proteomes" id="UP000076874"/>
    </source>
</evidence>
<accession>A0A167MZY4</accession>
<protein>
    <recommendedName>
        <fullName evidence="2">Domain of unknown function at the cortex 1 domain-containing protein</fullName>
    </recommendedName>
</protein>
<feature type="domain" description="Domain of unknown function at the cortex 1" evidence="2">
    <location>
        <begin position="9"/>
        <end position="342"/>
    </location>
</feature>
<dbReference type="Proteomes" id="UP000076874">
    <property type="component" value="Unassembled WGS sequence"/>
</dbReference>
<keyword evidence="4" id="KW-1185">Reference proteome</keyword>
<dbReference type="Pfam" id="PF08588">
    <property type="entry name" value="Duc1"/>
    <property type="match status" value="1"/>
</dbReference>
<evidence type="ECO:0000256" key="1">
    <source>
        <dbReference type="SAM" id="MobiDB-lite"/>
    </source>
</evidence>
<dbReference type="AlphaFoldDB" id="A0A167MZY4"/>
<name>A0A167MZY4_9HYPO</name>
<feature type="region of interest" description="Disordered" evidence="1">
    <location>
        <begin position="176"/>
        <end position="213"/>
    </location>
</feature>
<evidence type="ECO:0000313" key="3">
    <source>
        <dbReference type="EMBL" id="OAA54963.1"/>
    </source>
</evidence>
<dbReference type="OrthoDB" id="2119945at2759"/>
<sequence>MANPSDYVLRVTAGTDYDPATHVAVRVNDPQPVRLRGAYADVAVNVRIRDYRGPLDGTAAAAPATSPYFDAAPHKANDDTYSIALWFAPKRGDSGDCGGGDDDDDDNADIAGHNLQWGNDFDRPIRDLLPPGFGTALRIVKWWIDPGLAGDPYADRPYLYGPALSSFNEVYVAGGDKGERSERSEDGHERSDGMVTKQTNERSEDENTVDKDWGAPVDPDKGLWFGEGGDEAGLAWRTALGCPATDGAARRAWALREGTAPTGAGSSNNGGDAVPPRQWTWRRGTAYGLDFYNGYLDFDRLALRLPGFRMPLLRYWDGQQSLRYVLRNRRTETVYLVVAFHLERRAVDEKEEAAAADIEDDDDTGHDTFDEAAALAEAERHLSAAGDMLPDIHDDDVD</sequence>
<dbReference type="STRING" id="1081102.A0A167MZY4"/>
<dbReference type="PANTHER" id="PTHR34826:SF2">
    <property type="entry name" value="UPF0590 PROTEIN C409.17C"/>
    <property type="match status" value="1"/>
</dbReference>
<reference evidence="3 4" key="1">
    <citation type="journal article" date="2016" name="Genome Biol. Evol.">
        <title>Divergent and convergent evolution of fungal pathogenicity.</title>
        <authorList>
            <person name="Shang Y."/>
            <person name="Xiao G."/>
            <person name="Zheng P."/>
            <person name="Cen K."/>
            <person name="Zhan S."/>
            <person name="Wang C."/>
        </authorList>
    </citation>
    <scope>NUCLEOTIDE SEQUENCE [LARGE SCALE GENOMIC DNA]</scope>
    <source>
        <strain evidence="3 4">RCEF 264</strain>
    </source>
</reference>
<gene>
    <name evidence="3" type="ORF">SPI_08467</name>
</gene>